<dbReference type="PANTHER" id="PTHR47691:SF3">
    <property type="entry name" value="HTH-TYPE TRANSCRIPTIONAL REGULATOR RV0890C-RELATED"/>
    <property type="match status" value="1"/>
</dbReference>
<evidence type="ECO:0000256" key="1">
    <source>
        <dbReference type="PROSITE-ProRule" id="PRU00339"/>
    </source>
</evidence>
<dbReference type="AlphaFoldDB" id="A0A1D8D359"/>
<accession>A0A1D8D359</accession>
<dbReference type="InterPro" id="IPR027417">
    <property type="entry name" value="P-loop_NTPase"/>
</dbReference>
<dbReference type="InterPro" id="IPR002182">
    <property type="entry name" value="NB-ARC"/>
</dbReference>
<dbReference type="Pfam" id="PF13181">
    <property type="entry name" value="TPR_8"/>
    <property type="match status" value="1"/>
</dbReference>
<dbReference type="PROSITE" id="PS50005">
    <property type="entry name" value="TPR"/>
    <property type="match status" value="3"/>
</dbReference>
<dbReference type="Pfam" id="PF13424">
    <property type="entry name" value="TPR_12"/>
    <property type="match status" value="2"/>
</dbReference>
<dbReference type="GO" id="GO:0043531">
    <property type="term" value="F:ADP binding"/>
    <property type="evidence" value="ECO:0007669"/>
    <property type="project" value="InterPro"/>
</dbReference>
<evidence type="ECO:0000259" key="2">
    <source>
        <dbReference type="Pfam" id="PF00931"/>
    </source>
</evidence>
<name>A0A1D8D359_CHLLM</name>
<protein>
    <recommendedName>
        <fullName evidence="2">NB-ARC domain-containing protein</fullName>
    </recommendedName>
</protein>
<keyword evidence="1" id="KW-0802">TPR repeat</keyword>
<feature type="repeat" description="TPR" evidence="1">
    <location>
        <begin position="473"/>
        <end position="506"/>
    </location>
</feature>
<sequence length="723" mass="81821">MTDVHNQSDVGNQFNASTLNNPVFLYGEKKIAKYLGILPVIPEVFIGRDDELQSVHDELFDGDNLLLLVNGEGGIGKTTLAAKYYQRYFEEYAHLGWVFAERSLGDAMLTLADPLKVEFAPTDSADVRREKLLREMAGLKKPCLLVIDNANDLDDLAAHYLELRRCPNFHILLTTRITEFSHARTCRVGHLDEPTAIRLFTTHYPAHDRAEDELLKELLRAIGYNTLVIELLAKNLDTLNQFRTGYPLAQMLDDLRHRGLFGLTKSEKVLIAYNPGNFKLKEENPETVIAAMYDLAKLEPGEEQLLCVFSVLPAEPIAFDTLEALQPGNDQLERSLRALVKKGWIEYNAGAKQFKCSPVVQAVARLQVRDRLFEQCETLVNALIEMLDYEPNTGHLLNTDYLSGALYARYAGSVVEYLEKRYEISILVNCIGSFYSTTGDLAKAASYFEKCTRLSEELYEANTTNVSFKYGLSVSYEKLGNTYTTLGDLQKALSFFEKETELFEALYKAYPDNVSFKNGLAISYEKLGDTYTTLGDLQKALSFFEKETELFEALYKSDCSNVSLKYGLSALYDRQGDAYRLLDQPEKALNFFEKCNQLLEELYESNRANVEFKNGLAISYSKLGVTYTTLGDLQKALSFFEKETELFEALYKAYPDNVSFKNGLAISYANLGVFSRDQRGDRAEARRWFENAEALWAKLVNDSPAYAEFQNNLAWVKTALAAL</sequence>
<feature type="repeat" description="TPR" evidence="1">
    <location>
        <begin position="521"/>
        <end position="554"/>
    </location>
</feature>
<proteinExistence type="predicted"/>
<dbReference type="STRING" id="274537.BIU88_11845"/>
<feature type="domain" description="NB-ARC" evidence="2">
    <location>
        <begin position="49"/>
        <end position="186"/>
    </location>
</feature>
<keyword evidence="4" id="KW-1185">Reference proteome</keyword>
<dbReference type="InterPro" id="IPR011990">
    <property type="entry name" value="TPR-like_helical_dom_sf"/>
</dbReference>
<dbReference type="Gene3D" id="3.40.50.300">
    <property type="entry name" value="P-loop containing nucleotide triphosphate hydrolases"/>
    <property type="match status" value="1"/>
</dbReference>
<dbReference type="EMBL" id="CP017305">
    <property type="protein sequence ID" value="AOS84763.1"/>
    <property type="molecule type" value="Genomic_DNA"/>
</dbReference>
<dbReference type="SUPFAM" id="SSF48452">
    <property type="entry name" value="TPR-like"/>
    <property type="match status" value="1"/>
</dbReference>
<dbReference type="SUPFAM" id="SSF52540">
    <property type="entry name" value="P-loop containing nucleoside triphosphate hydrolases"/>
    <property type="match status" value="1"/>
</dbReference>
<dbReference type="KEGG" id="clz:BIU88_11845"/>
<dbReference type="PANTHER" id="PTHR47691">
    <property type="entry name" value="REGULATOR-RELATED"/>
    <property type="match status" value="1"/>
</dbReference>
<reference evidence="3" key="1">
    <citation type="submission" date="2016-09" db="EMBL/GenBank/DDBJ databases">
        <title>Genome sequence of Chlorobaculum limnaeum.</title>
        <authorList>
            <person name="Liu Z."/>
            <person name="Tank M."/>
            <person name="Bryant D.A."/>
        </authorList>
    </citation>
    <scope>NUCLEOTIDE SEQUENCE [LARGE SCALE GENOMIC DNA]</scope>
    <source>
        <strain evidence="3">DSM 1677</strain>
    </source>
</reference>
<organism evidence="3 4">
    <name type="scientific">Chlorobaculum limnaeum</name>
    <dbReference type="NCBI Taxonomy" id="274537"/>
    <lineage>
        <taxon>Bacteria</taxon>
        <taxon>Pseudomonadati</taxon>
        <taxon>Chlorobiota</taxon>
        <taxon>Chlorobiia</taxon>
        <taxon>Chlorobiales</taxon>
        <taxon>Chlorobiaceae</taxon>
        <taxon>Chlorobaculum</taxon>
    </lineage>
</organism>
<feature type="repeat" description="TPR" evidence="1">
    <location>
        <begin position="617"/>
        <end position="650"/>
    </location>
</feature>
<dbReference type="Proteomes" id="UP000095185">
    <property type="component" value="Chromosome"/>
</dbReference>
<dbReference type="RefSeq" id="WP_069810952.1">
    <property type="nucleotide sequence ID" value="NZ_CP017305.1"/>
</dbReference>
<dbReference type="Pfam" id="PF00931">
    <property type="entry name" value="NB-ARC"/>
    <property type="match status" value="1"/>
</dbReference>
<gene>
    <name evidence="3" type="ORF">BIU88_11845</name>
</gene>
<dbReference type="InterPro" id="IPR019734">
    <property type="entry name" value="TPR_rpt"/>
</dbReference>
<dbReference type="Gene3D" id="1.25.40.10">
    <property type="entry name" value="Tetratricopeptide repeat domain"/>
    <property type="match status" value="2"/>
</dbReference>
<evidence type="ECO:0000313" key="4">
    <source>
        <dbReference type="Proteomes" id="UP000095185"/>
    </source>
</evidence>
<evidence type="ECO:0000313" key="3">
    <source>
        <dbReference type="EMBL" id="AOS84763.1"/>
    </source>
</evidence>
<dbReference type="OrthoDB" id="940757at2"/>
<dbReference type="SMART" id="SM00028">
    <property type="entry name" value="TPR"/>
    <property type="match status" value="5"/>
</dbReference>